<accession>S2JIN6</accession>
<dbReference type="VEuPathDB" id="FungiDB:HMPREF1544_03437"/>
<dbReference type="InterPro" id="IPR004827">
    <property type="entry name" value="bZIP"/>
</dbReference>
<feature type="domain" description="BZIP" evidence="2">
    <location>
        <begin position="87"/>
        <end position="101"/>
    </location>
</feature>
<feature type="region of interest" description="Disordered" evidence="1">
    <location>
        <begin position="558"/>
        <end position="578"/>
    </location>
</feature>
<evidence type="ECO:0000313" key="4">
    <source>
        <dbReference type="Proteomes" id="UP000014254"/>
    </source>
</evidence>
<feature type="compositionally biased region" description="Polar residues" evidence="1">
    <location>
        <begin position="1"/>
        <end position="12"/>
    </location>
</feature>
<dbReference type="AlphaFoldDB" id="S2JIN6"/>
<feature type="compositionally biased region" description="Polar residues" evidence="1">
    <location>
        <begin position="205"/>
        <end position="215"/>
    </location>
</feature>
<dbReference type="Proteomes" id="UP000014254">
    <property type="component" value="Unassembled WGS sequence"/>
</dbReference>
<dbReference type="OMA" id="WEIGENW"/>
<proteinExistence type="predicted"/>
<protein>
    <recommendedName>
        <fullName evidence="2">BZIP domain-containing protein</fullName>
    </recommendedName>
</protein>
<organism evidence="3 4">
    <name type="scientific">Mucor circinelloides f. circinelloides (strain 1006PhL)</name>
    <name type="common">Mucormycosis agent</name>
    <name type="synonym">Calyptromyces circinelloides</name>
    <dbReference type="NCBI Taxonomy" id="1220926"/>
    <lineage>
        <taxon>Eukaryota</taxon>
        <taxon>Fungi</taxon>
        <taxon>Fungi incertae sedis</taxon>
        <taxon>Mucoromycota</taxon>
        <taxon>Mucoromycotina</taxon>
        <taxon>Mucoromycetes</taxon>
        <taxon>Mucorales</taxon>
        <taxon>Mucorineae</taxon>
        <taxon>Mucoraceae</taxon>
        <taxon>Mucor</taxon>
    </lineage>
</organism>
<feature type="region of interest" description="Disordered" evidence="1">
    <location>
        <begin position="1"/>
        <end position="107"/>
    </location>
</feature>
<feature type="compositionally biased region" description="Basic and acidic residues" evidence="1">
    <location>
        <begin position="97"/>
        <end position="107"/>
    </location>
</feature>
<dbReference type="Pfam" id="PF11905">
    <property type="entry name" value="DUF3425"/>
    <property type="match status" value="1"/>
</dbReference>
<feature type="region of interest" description="Disordered" evidence="1">
    <location>
        <begin position="488"/>
        <end position="540"/>
    </location>
</feature>
<name>S2JIN6_MUCC1</name>
<keyword evidence="4" id="KW-1185">Reference proteome</keyword>
<gene>
    <name evidence="3" type="ORF">HMPREF1544_03437</name>
</gene>
<dbReference type="CDD" id="cd14688">
    <property type="entry name" value="bZIP_YAP"/>
    <property type="match status" value="1"/>
</dbReference>
<evidence type="ECO:0000313" key="3">
    <source>
        <dbReference type="EMBL" id="EPB89774.1"/>
    </source>
</evidence>
<feature type="compositionally biased region" description="Low complexity" evidence="1">
    <location>
        <begin position="490"/>
        <end position="507"/>
    </location>
</feature>
<dbReference type="eggNOG" id="ENOG502S26C">
    <property type="taxonomic scope" value="Eukaryota"/>
</dbReference>
<dbReference type="PANTHER" id="PTHR38116">
    <property type="entry name" value="CHROMOSOME 7, WHOLE GENOME SHOTGUN SEQUENCE"/>
    <property type="match status" value="1"/>
</dbReference>
<reference evidence="4" key="1">
    <citation type="submission" date="2013-05" db="EMBL/GenBank/DDBJ databases">
        <title>The Genome sequence of Mucor circinelloides f. circinelloides 1006PhL.</title>
        <authorList>
            <consortium name="The Broad Institute Genomics Platform"/>
            <person name="Cuomo C."/>
            <person name="Earl A."/>
            <person name="Findley K."/>
            <person name="Lee S.C."/>
            <person name="Walker B."/>
            <person name="Young S."/>
            <person name="Zeng Q."/>
            <person name="Gargeya S."/>
            <person name="Fitzgerald M."/>
            <person name="Haas B."/>
            <person name="Abouelleil A."/>
            <person name="Allen A.W."/>
            <person name="Alvarado L."/>
            <person name="Arachchi H.M."/>
            <person name="Berlin A.M."/>
            <person name="Chapman S.B."/>
            <person name="Gainer-Dewar J."/>
            <person name="Goldberg J."/>
            <person name="Griggs A."/>
            <person name="Gujja S."/>
            <person name="Hansen M."/>
            <person name="Howarth C."/>
            <person name="Imamovic A."/>
            <person name="Ireland A."/>
            <person name="Larimer J."/>
            <person name="McCowan C."/>
            <person name="Murphy C."/>
            <person name="Pearson M."/>
            <person name="Poon T.W."/>
            <person name="Priest M."/>
            <person name="Roberts A."/>
            <person name="Saif S."/>
            <person name="Shea T."/>
            <person name="Sisk P."/>
            <person name="Sykes S."/>
            <person name="Wortman J."/>
            <person name="Nusbaum C."/>
            <person name="Birren B."/>
        </authorList>
    </citation>
    <scope>NUCLEOTIDE SEQUENCE [LARGE SCALE GENOMIC DNA]</scope>
    <source>
        <strain evidence="4">1006PhL</strain>
    </source>
</reference>
<dbReference type="GO" id="GO:0003700">
    <property type="term" value="F:DNA-binding transcription factor activity"/>
    <property type="evidence" value="ECO:0007669"/>
    <property type="project" value="InterPro"/>
</dbReference>
<dbReference type="Gene3D" id="1.20.5.170">
    <property type="match status" value="1"/>
</dbReference>
<feature type="compositionally biased region" description="Low complexity" evidence="1">
    <location>
        <begin position="216"/>
        <end position="239"/>
    </location>
</feature>
<feature type="compositionally biased region" description="Polar residues" evidence="1">
    <location>
        <begin position="33"/>
        <end position="44"/>
    </location>
</feature>
<evidence type="ECO:0000259" key="2">
    <source>
        <dbReference type="PROSITE" id="PS00036"/>
    </source>
</evidence>
<dbReference type="SMART" id="SM00338">
    <property type="entry name" value="BRLZ"/>
    <property type="match status" value="1"/>
</dbReference>
<dbReference type="PROSITE" id="PS00036">
    <property type="entry name" value="BZIP_BASIC"/>
    <property type="match status" value="1"/>
</dbReference>
<dbReference type="PANTHER" id="PTHR38116:SF9">
    <property type="entry name" value="BZIP DOMAIN-CONTAINING PROTEIN"/>
    <property type="match status" value="1"/>
</dbReference>
<dbReference type="EMBL" id="KE123930">
    <property type="protein sequence ID" value="EPB89774.1"/>
    <property type="molecule type" value="Genomic_DNA"/>
</dbReference>
<dbReference type="SUPFAM" id="SSF57959">
    <property type="entry name" value="Leucine zipper domain"/>
    <property type="match status" value="1"/>
</dbReference>
<dbReference type="InParanoid" id="S2JIN6"/>
<dbReference type="Pfam" id="PF00170">
    <property type="entry name" value="bZIP_1"/>
    <property type="match status" value="1"/>
</dbReference>
<evidence type="ECO:0000256" key="1">
    <source>
        <dbReference type="SAM" id="MobiDB-lite"/>
    </source>
</evidence>
<feature type="region of interest" description="Disordered" evidence="1">
    <location>
        <begin position="205"/>
        <end position="351"/>
    </location>
</feature>
<dbReference type="InterPro" id="IPR046347">
    <property type="entry name" value="bZIP_sf"/>
</dbReference>
<feature type="compositionally biased region" description="Polar residues" evidence="1">
    <location>
        <begin position="316"/>
        <end position="336"/>
    </location>
</feature>
<dbReference type="InterPro" id="IPR021833">
    <property type="entry name" value="DUF3425"/>
</dbReference>
<feature type="compositionally biased region" description="Acidic residues" evidence="1">
    <location>
        <begin position="16"/>
        <end position="28"/>
    </location>
</feature>
<dbReference type="STRING" id="1220926.S2JIN6"/>
<dbReference type="OrthoDB" id="2593073at2759"/>
<sequence length="638" mass="71596">MAGNIIGTSSYSEAMDLSDLDDCGYDQEESMHSPETSPTLNSMEQQQTQQQPQPQPQPPSQQQQQDPPVKVRKKPGRKPNPASPALRKAQNRAAQRAFRERKERHMKDLESNIKGIKDHRDRLLQDNEKMSSENEILKAENWYLKGIVLSLQLVCLQHNLVIPQHCPHVNDETLSVLAQSIPESISSYLNVNSRNKLQLSQKLMNESPELSSLHLQTQQQQPYPQQQPQQQQPFPHQFPSGSLIITQDGVHKVPNKHGGGSPNQQHNSSSWYHQQSNGNGAHNNQPQHPYNSSNMYGSPNSAHTSDDFSNIPPLSPMSSSAMTDRSDNASRNTFGAENSRELPRPSIIAGPSEPITSNLAAIQTLRLRLRLQSACVRMQSIPFAIQPTLLQLTIPHDPRIDLIPTPHMRDRMILYRDQFDLDDCFRSLLSGSVFHGGDPAVAGNWQLPEEFFKKYWFLTIDYNLRRYTNEWRKKQGLKEINGNIPTLEESPQQQQQSSVANTSSSSQFVPPPRMPQAGPSPHTLSSMYAQPPPLQDMPQQMDRRSMTYDDLSSYLSMQMGSPKATPATNTSSAATTNTTSSATLTPVQLTNGYGNMMGSTSQPPPKPQSAWESLIGNRNYDMMMTGSYNKNDMDQRPN</sequence>
<feature type="compositionally biased region" description="Low complexity" evidence="1">
    <location>
        <begin position="561"/>
        <end position="578"/>
    </location>
</feature>
<feature type="compositionally biased region" description="Polar residues" evidence="1">
    <location>
        <begin position="262"/>
        <end position="303"/>
    </location>
</feature>